<name>A0A2V2LCS3_9RHOB</name>
<accession>A0A2V2LCS3</accession>
<dbReference type="PANTHER" id="PTHR46268:SF6">
    <property type="entry name" value="UNIVERSAL STRESS PROTEIN UP12"/>
    <property type="match status" value="1"/>
</dbReference>
<dbReference type="Gene3D" id="3.40.50.620">
    <property type="entry name" value="HUPs"/>
    <property type="match status" value="1"/>
</dbReference>
<dbReference type="Pfam" id="PF00582">
    <property type="entry name" value="Usp"/>
    <property type="match status" value="1"/>
</dbReference>
<evidence type="ECO:0000313" key="4">
    <source>
        <dbReference type="Proteomes" id="UP000245680"/>
    </source>
</evidence>
<dbReference type="OrthoDB" id="9792500at2"/>
<protein>
    <submittedName>
        <fullName evidence="3">Universal stress protein</fullName>
    </submittedName>
</protein>
<sequence length="145" mass="15859">MSGVVLCALDVSQPEHEAPVLRRAAQMAQLDEARLDVMTVLPDYGTSMVGSYFQKDFHAKAEAQTRQALSDLVEKVLGAEANARVRHVVSTGTVYEQVLQVAKVDKATLIVIGSHRPALRDYLLGPNASRVVRHSDCSVFVVRDT</sequence>
<dbReference type="EMBL" id="QGKU01000048">
    <property type="protein sequence ID" value="PWR01561.1"/>
    <property type="molecule type" value="Genomic_DNA"/>
</dbReference>
<organism evidence="3 4">
    <name type="scientific">Meridianimarinicoccus roseus</name>
    <dbReference type="NCBI Taxonomy" id="2072018"/>
    <lineage>
        <taxon>Bacteria</taxon>
        <taxon>Pseudomonadati</taxon>
        <taxon>Pseudomonadota</taxon>
        <taxon>Alphaproteobacteria</taxon>
        <taxon>Rhodobacterales</taxon>
        <taxon>Paracoccaceae</taxon>
        <taxon>Meridianimarinicoccus</taxon>
    </lineage>
</organism>
<dbReference type="CDD" id="cd00293">
    <property type="entry name" value="USP-like"/>
    <property type="match status" value="1"/>
</dbReference>
<evidence type="ECO:0000259" key="2">
    <source>
        <dbReference type="Pfam" id="PF00582"/>
    </source>
</evidence>
<dbReference type="RefSeq" id="WP_109812602.1">
    <property type="nucleotide sequence ID" value="NZ_QGKU01000048.1"/>
</dbReference>
<reference evidence="3 4" key="1">
    <citation type="submission" date="2018-05" db="EMBL/GenBank/DDBJ databases">
        <title>Rhodobacteraceae gen. nov., sp. nov. isolated from sea water.</title>
        <authorList>
            <person name="Ren Y."/>
        </authorList>
    </citation>
    <scope>NUCLEOTIDE SEQUENCE [LARGE SCALE GENOMIC DNA]</scope>
    <source>
        <strain evidence="3 4">TG-679</strain>
    </source>
</reference>
<dbReference type="PRINTS" id="PR01438">
    <property type="entry name" value="UNVRSLSTRESS"/>
</dbReference>
<dbReference type="AlphaFoldDB" id="A0A2V2LCS3"/>
<dbReference type="InterPro" id="IPR006015">
    <property type="entry name" value="Universal_stress_UspA"/>
</dbReference>
<comment type="similarity">
    <text evidence="1">Belongs to the universal stress protein A family.</text>
</comment>
<feature type="domain" description="UspA" evidence="2">
    <location>
        <begin position="4"/>
        <end position="143"/>
    </location>
</feature>
<comment type="caution">
    <text evidence="3">The sequence shown here is derived from an EMBL/GenBank/DDBJ whole genome shotgun (WGS) entry which is preliminary data.</text>
</comment>
<proteinExistence type="inferred from homology"/>
<dbReference type="SUPFAM" id="SSF52402">
    <property type="entry name" value="Adenine nucleotide alpha hydrolases-like"/>
    <property type="match status" value="1"/>
</dbReference>
<dbReference type="InterPro" id="IPR006016">
    <property type="entry name" value="UspA"/>
</dbReference>
<keyword evidence="4" id="KW-1185">Reference proteome</keyword>
<dbReference type="PANTHER" id="PTHR46268">
    <property type="entry name" value="STRESS RESPONSE PROTEIN NHAX"/>
    <property type="match status" value="1"/>
</dbReference>
<evidence type="ECO:0000313" key="3">
    <source>
        <dbReference type="EMBL" id="PWR01561.1"/>
    </source>
</evidence>
<dbReference type="Proteomes" id="UP000245680">
    <property type="component" value="Unassembled WGS sequence"/>
</dbReference>
<evidence type="ECO:0000256" key="1">
    <source>
        <dbReference type="ARBA" id="ARBA00008791"/>
    </source>
</evidence>
<gene>
    <name evidence="3" type="ORF">DKT77_15590</name>
</gene>
<dbReference type="InterPro" id="IPR014729">
    <property type="entry name" value="Rossmann-like_a/b/a_fold"/>
</dbReference>